<dbReference type="EMBL" id="LAIR01000002">
    <property type="protein sequence ID" value="KNX38215.1"/>
    <property type="molecule type" value="Genomic_DNA"/>
</dbReference>
<dbReference type="GO" id="GO:0000287">
    <property type="term" value="F:magnesium ion binding"/>
    <property type="evidence" value="ECO:0007669"/>
    <property type="project" value="UniProtKB-UniRule"/>
</dbReference>
<dbReference type="STRING" id="1631356.VV01_15390"/>
<keyword evidence="11" id="KW-1185">Reference proteome</keyword>
<dbReference type="PATRIC" id="fig|1631356.3.peg.3051"/>
<feature type="binding site" evidence="7">
    <location>
        <position position="314"/>
    </location>
    <ligand>
        <name>Mg(2+)</name>
        <dbReference type="ChEBI" id="CHEBI:18420"/>
    </ligand>
</feature>
<reference evidence="11" key="1">
    <citation type="submission" date="2015-03" db="EMBL/GenBank/DDBJ databases">
        <title>Luteipulveratus halotolerans sp. nov., a novel actinobacterium (Dermacoccaceae) from Sarawak, Malaysia.</title>
        <authorList>
            <person name="Juboi H."/>
            <person name="Basik A."/>
            <person name="Shamsul S.S."/>
            <person name="Arnold P."/>
            <person name="Schmitt E.K."/>
            <person name="Sanglier J.-J."/>
            <person name="Yeo T."/>
        </authorList>
    </citation>
    <scope>NUCLEOTIDE SEQUENCE [LARGE SCALE GENOMIC DNA]</scope>
    <source>
        <strain evidence="11">C296001</strain>
    </source>
</reference>
<dbReference type="InterPro" id="IPR001296">
    <property type="entry name" value="Glyco_trans_1"/>
</dbReference>
<dbReference type="NCBIfam" id="TIGR03449">
    <property type="entry name" value="mycothiol_MshA"/>
    <property type="match status" value="1"/>
</dbReference>
<evidence type="ECO:0000256" key="1">
    <source>
        <dbReference type="ARBA" id="ARBA00008449"/>
    </source>
</evidence>
<feature type="binding site" evidence="7">
    <location>
        <position position="241"/>
    </location>
    <ligand>
        <name>UDP-N-acetyl-alpha-D-glucosamine</name>
        <dbReference type="ChEBI" id="CHEBI:57705"/>
    </ligand>
</feature>
<evidence type="ECO:0000313" key="10">
    <source>
        <dbReference type="EMBL" id="KNX38215.1"/>
    </source>
</evidence>
<dbReference type="GO" id="GO:0010125">
    <property type="term" value="P:mycothiol biosynthetic process"/>
    <property type="evidence" value="ECO:0007669"/>
    <property type="project" value="UniProtKB-UniRule"/>
</dbReference>
<name>A0A0L6CKQ6_9MICO</name>
<evidence type="ECO:0000259" key="9">
    <source>
        <dbReference type="Pfam" id="PF13579"/>
    </source>
</evidence>
<organism evidence="10 11">
    <name type="scientific">Luteipulveratus halotolerans</name>
    <dbReference type="NCBI Taxonomy" id="1631356"/>
    <lineage>
        <taxon>Bacteria</taxon>
        <taxon>Bacillati</taxon>
        <taxon>Actinomycetota</taxon>
        <taxon>Actinomycetes</taxon>
        <taxon>Micrococcales</taxon>
        <taxon>Dermacoccaceae</taxon>
        <taxon>Luteipulveratus</taxon>
    </lineage>
</organism>
<gene>
    <name evidence="7" type="primary">mshA</name>
    <name evidence="10" type="ORF">VV01_15390</name>
</gene>
<dbReference type="Pfam" id="PF13579">
    <property type="entry name" value="Glyco_trans_4_4"/>
    <property type="match status" value="1"/>
</dbReference>
<feature type="binding site" evidence="7">
    <location>
        <position position="332"/>
    </location>
    <ligand>
        <name>UDP-N-acetyl-alpha-D-glucosamine</name>
        <dbReference type="ChEBI" id="CHEBI:57705"/>
    </ligand>
</feature>
<feature type="binding site" evidence="7">
    <location>
        <position position="338"/>
    </location>
    <ligand>
        <name>Mg(2+)</name>
        <dbReference type="ChEBI" id="CHEBI:18420"/>
    </ligand>
</feature>
<protein>
    <recommendedName>
        <fullName evidence="7">D-inositol-3-phosphate glycosyltransferase</fullName>
        <ecNumber evidence="7">2.4.1.250</ecNumber>
    </recommendedName>
    <alternativeName>
        <fullName evidence="7">N-acetylglucosamine-inositol-phosphate N-acetylglucosaminyltransferase</fullName>
        <shortName evidence="7">GlcNAc-Ins-P N-acetylglucosaminyltransferase</shortName>
    </alternativeName>
</protein>
<comment type="subunit">
    <text evidence="7">Homodimer.</text>
</comment>
<evidence type="ECO:0000256" key="4">
    <source>
        <dbReference type="ARBA" id="ARBA00022723"/>
    </source>
</evidence>
<feature type="binding site" evidence="7">
    <location>
        <position position="236"/>
    </location>
    <ligand>
        <name>UDP-N-acetyl-alpha-D-glucosamine</name>
        <dbReference type="ChEBI" id="CHEBI:57705"/>
    </ligand>
</feature>
<dbReference type="InterPro" id="IPR028098">
    <property type="entry name" value="Glyco_trans_4-like_N"/>
</dbReference>
<sequence length="435" mass="46433">MSVQPCPRRVAMISVHTSPLERPGTGDAGGLNVYVVETAKHLARAGVEVEVFTRRTTAAQPETVELMPGVLVRHVDAGPFEGLGKDDLPGQLCAFTVGVQRIGAAQPEGYFDLVHSHYWLSGQVAWLAADRWQVPLVHSMHTMARVKNAQLAEGDRPEPPGREIGEEQVVRAATWLVANTDREADELIDLYDADPAKVRVIPPGVDLETFTPGDRAAAREAVGLPADAEVLLFVGRIQPLKAPDVLVRAAAELLRHDPSRRERLVVAVLGGPSGSGLDHPEALADLVDELDLADVVRLVPPVERAELAQWYRAADLLAVPSYNESFGLVAVEAQACGTPVVAAAVGGLPTAVGDGGALVEGHDPHDWAHALGDLLNDPERRTTLAEQAVAHAASYGWERTTERLLELYRAACHGDSASGADKQAHLTGIPKAVIP</sequence>
<comment type="catalytic activity">
    <reaction evidence="6 7">
        <text>1D-myo-inositol 3-phosphate + UDP-N-acetyl-alpha-D-glucosamine = 1D-myo-inositol 2-acetamido-2-deoxy-alpha-D-glucopyranoside 3-phosphate + UDP + H(+)</text>
        <dbReference type="Rhea" id="RHEA:26188"/>
        <dbReference type="ChEBI" id="CHEBI:15378"/>
        <dbReference type="ChEBI" id="CHEBI:57705"/>
        <dbReference type="ChEBI" id="CHEBI:58223"/>
        <dbReference type="ChEBI" id="CHEBI:58401"/>
        <dbReference type="ChEBI" id="CHEBI:58892"/>
        <dbReference type="EC" id="2.4.1.250"/>
    </reaction>
</comment>
<evidence type="ECO:0000256" key="2">
    <source>
        <dbReference type="ARBA" id="ARBA00022676"/>
    </source>
</evidence>
<evidence type="ECO:0000259" key="8">
    <source>
        <dbReference type="Pfam" id="PF00534"/>
    </source>
</evidence>
<feature type="domain" description="Glycosyltransferase subfamily 4-like N-terminal" evidence="9">
    <location>
        <begin position="29"/>
        <end position="204"/>
    </location>
</feature>
<feature type="binding site" evidence="7">
    <location>
        <begin position="27"/>
        <end position="32"/>
    </location>
    <ligand>
        <name>1D-myo-inositol 3-phosphate</name>
        <dbReference type="ChEBI" id="CHEBI:58401"/>
    </ligand>
</feature>
<keyword evidence="5 7" id="KW-0460">Magnesium</keyword>
<feature type="binding site" evidence="7">
    <location>
        <position position="162"/>
    </location>
    <ligand>
        <name>1D-myo-inositol 3-phosphate</name>
        <dbReference type="ChEBI" id="CHEBI:58401"/>
    </ligand>
</feature>
<keyword evidence="3 7" id="KW-0808">Transferase</keyword>
<evidence type="ECO:0000256" key="3">
    <source>
        <dbReference type="ARBA" id="ARBA00022679"/>
    </source>
</evidence>
<feature type="binding site" evidence="7">
    <location>
        <position position="324"/>
    </location>
    <ligand>
        <name>UDP-N-acetyl-alpha-D-glucosamine</name>
        <dbReference type="ChEBI" id="CHEBI:57705"/>
    </ligand>
</feature>
<dbReference type="EC" id="2.4.1.250" evidence="7"/>
<dbReference type="HAMAP" id="MF_01695">
    <property type="entry name" value="MshA"/>
    <property type="match status" value="1"/>
</dbReference>
<feature type="domain" description="Glycosyl transferase family 1" evidence="8">
    <location>
        <begin position="215"/>
        <end position="388"/>
    </location>
</feature>
<dbReference type="Proteomes" id="UP000037397">
    <property type="component" value="Unassembled WGS sequence"/>
</dbReference>
<dbReference type="InterPro" id="IPR017814">
    <property type="entry name" value="Mycothiol_biosynthesis_MshA"/>
</dbReference>
<proteinExistence type="inferred from homology"/>
<feature type="binding site" evidence="7">
    <location>
        <position position="311"/>
    </location>
    <ligand>
        <name>Mg(2+)</name>
        <dbReference type="ChEBI" id="CHEBI:18420"/>
    </ligand>
</feature>
<keyword evidence="4 7" id="KW-0479">Metal-binding</keyword>
<feature type="binding site" evidence="7">
    <location>
        <position position="302"/>
    </location>
    <ligand>
        <name>UDP-N-acetyl-alpha-D-glucosamine</name>
        <dbReference type="ChEBI" id="CHEBI:57705"/>
    </ligand>
</feature>
<evidence type="ECO:0000256" key="6">
    <source>
        <dbReference type="ARBA" id="ARBA00048131"/>
    </source>
</evidence>
<feature type="binding site" evidence="7">
    <location>
        <position position="312"/>
    </location>
    <ligand>
        <name>Mg(2+)</name>
        <dbReference type="ChEBI" id="CHEBI:18420"/>
    </ligand>
</feature>
<dbReference type="GO" id="GO:0008375">
    <property type="term" value="F:acetylglucosaminyltransferase activity"/>
    <property type="evidence" value="ECO:0007669"/>
    <property type="project" value="UniProtKB-UniRule"/>
</dbReference>
<dbReference type="AlphaFoldDB" id="A0A0L6CKQ6"/>
<feature type="binding site" evidence="7">
    <location>
        <position position="85"/>
    </location>
    <ligand>
        <name>1D-myo-inositol 3-phosphate</name>
        <dbReference type="ChEBI" id="CHEBI:58401"/>
    </ligand>
</feature>
<dbReference type="PANTHER" id="PTHR12526:SF510">
    <property type="entry name" value="D-INOSITOL 3-PHOSPHATE GLYCOSYLTRANSFERASE"/>
    <property type="match status" value="1"/>
</dbReference>
<dbReference type="OrthoDB" id="9810929at2"/>
<evidence type="ECO:0000256" key="5">
    <source>
        <dbReference type="ARBA" id="ARBA00022842"/>
    </source>
</evidence>
<dbReference type="RefSeq" id="WP_050670638.1">
    <property type="nucleotide sequence ID" value="NZ_LAIR01000002.1"/>
</dbReference>
<keyword evidence="2 7" id="KW-0328">Glycosyltransferase</keyword>
<dbReference type="Gene3D" id="3.40.50.2000">
    <property type="entry name" value="Glycogen Phosphorylase B"/>
    <property type="match status" value="2"/>
</dbReference>
<dbReference type="GO" id="GO:0102710">
    <property type="term" value="F:D-inositol-3-phosphate glycosyltransferase activity"/>
    <property type="evidence" value="ECO:0007669"/>
    <property type="project" value="UniProtKB-EC"/>
</dbReference>
<comment type="caution">
    <text evidence="10">The sequence shown here is derived from an EMBL/GenBank/DDBJ whole genome shotgun (WGS) entry which is preliminary data.</text>
</comment>
<feature type="binding site" evidence="7">
    <location>
        <position position="142"/>
    </location>
    <ligand>
        <name>1D-myo-inositol 3-phosphate</name>
        <dbReference type="ChEBI" id="CHEBI:58401"/>
    </ligand>
</feature>
<accession>A0A0L6CKQ6</accession>
<dbReference type="PANTHER" id="PTHR12526">
    <property type="entry name" value="GLYCOSYLTRANSFERASE"/>
    <property type="match status" value="1"/>
</dbReference>
<dbReference type="SUPFAM" id="SSF53756">
    <property type="entry name" value="UDP-Glycosyltransferase/glycogen phosphorylase"/>
    <property type="match status" value="1"/>
</dbReference>
<evidence type="ECO:0000256" key="7">
    <source>
        <dbReference type="HAMAP-Rule" id="MF_01695"/>
    </source>
</evidence>
<comment type="function">
    <text evidence="7">Catalyzes the transfer of a N-acetyl-glucosamine moiety to 1D-myo-inositol 3-phosphate to produce 1D-myo-inositol 2-acetamido-2-deoxy-glucopyranoside 3-phosphate in the mycothiol biosynthesis pathway.</text>
</comment>
<dbReference type="Pfam" id="PF00534">
    <property type="entry name" value="Glycos_transf_1"/>
    <property type="match status" value="1"/>
</dbReference>
<feature type="binding site" evidence="7">
    <location>
        <position position="118"/>
    </location>
    <ligand>
        <name>1D-myo-inositol 3-phosphate</name>
        <dbReference type="ChEBI" id="CHEBI:58401"/>
    </ligand>
</feature>
<feature type="binding site" evidence="7">
    <location>
        <position position="30"/>
    </location>
    <ligand>
        <name>UDP-N-acetyl-alpha-D-glucosamine</name>
        <dbReference type="ChEBI" id="CHEBI:57705"/>
    </ligand>
</feature>
<dbReference type="CDD" id="cd03800">
    <property type="entry name" value="GT4_sucrose_synthase"/>
    <property type="match status" value="1"/>
</dbReference>
<comment type="caution">
    <text evidence="7">Lacks conserved residue(s) required for the propagation of feature annotation.</text>
</comment>
<feature type="binding site" evidence="7">
    <location>
        <position position="16"/>
    </location>
    <ligand>
        <name>1D-myo-inositol 3-phosphate</name>
        <dbReference type="ChEBI" id="CHEBI:58401"/>
    </ligand>
</feature>
<comment type="similarity">
    <text evidence="1 7">Belongs to the glycosyltransferase group 1 family. MshA subfamily.</text>
</comment>
<evidence type="ECO:0000313" key="11">
    <source>
        <dbReference type="Proteomes" id="UP000037397"/>
    </source>
</evidence>